<reference evidence="1 2" key="1">
    <citation type="submission" date="2024-05" db="EMBL/GenBank/DDBJ databases">
        <title>Genome sequencing and assembly of Indian major carp, Cirrhinus mrigala (Hamilton, 1822).</title>
        <authorList>
            <person name="Mohindra V."/>
            <person name="Chowdhury L.M."/>
            <person name="Lal K."/>
            <person name="Jena J.K."/>
        </authorList>
    </citation>
    <scope>NUCLEOTIDE SEQUENCE [LARGE SCALE GENOMIC DNA]</scope>
    <source>
        <strain evidence="1">CM1030</strain>
        <tissue evidence="1">Blood</tissue>
    </source>
</reference>
<dbReference type="Proteomes" id="UP001529510">
    <property type="component" value="Unassembled WGS sequence"/>
</dbReference>
<keyword evidence="2" id="KW-1185">Reference proteome</keyword>
<dbReference type="EMBL" id="JAMKFB020000015">
    <property type="protein sequence ID" value="KAL0173448.1"/>
    <property type="molecule type" value="Genomic_DNA"/>
</dbReference>
<feature type="non-terminal residue" evidence="1">
    <location>
        <position position="1"/>
    </location>
</feature>
<dbReference type="AlphaFoldDB" id="A0ABD0PJN9"/>
<protein>
    <submittedName>
        <fullName evidence="1">Uncharacterized protein</fullName>
    </submittedName>
</protein>
<sequence length="61" mass="6929">TFMAVDSKDQTENAVIGLWSPELCLNAYREAAQNLIKTNLASIFRVGELCNSVFQLRYDIF</sequence>
<accession>A0ABD0PJN9</accession>
<evidence type="ECO:0000313" key="1">
    <source>
        <dbReference type="EMBL" id="KAL0173448.1"/>
    </source>
</evidence>
<proteinExistence type="predicted"/>
<gene>
    <name evidence="1" type="ORF">M9458_029416</name>
</gene>
<organism evidence="1 2">
    <name type="scientific">Cirrhinus mrigala</name>
    <name type="common">Mrigala</name>
    <dbReference type="NCBI Taxonomy" id="683832"/>
    <lineage>
        <taxon>Eukaryota</taxon>
        <taxon>Metazoa</taxon>
        <taxon>Chordata</taxon>
        <taxon>Craniata</taxon>
        <taxon>Vertebrata</taxon>
        <taxon>Euteleostomi</taxon>
        <taxon>Actinopterygii</taxon>
        <taxon>Neopterygii</taxon>
        <taxon>Teleostei</taxon>
        <taxon>Ostariophysi</taxon>
        <taxon>Cypriniformes</taxon>
        <taxon>Cyprinidae</taxon>
        <taxon>Labeoninae</taxon>
        <taxon>Labeonini</taxon>
        <taxon>Cirrhinus</taxon>
    </lineage>
</organism>
<name>A0ABD0PJN9_CIRMR</name>
<comment type="caution">
    <text evidence="1">The sequence shown here is derived from an EMBL/GenBank/DDBJ whole genome shotgun (WGS) entry which is preliminary data.</text>
</comment>
<evidence type="ECO:0000313" key="2">
    <source>
        <dbReference type="Proteomes" id="UP001529510"/>
    </source>
</evidence>